<evidence type="ECO:0000313" key="5">
    <source>
        <dbReference type="Proteomes" id="UP000243606"/>
    </source>
</evidence>
<dbReference type="Gene3D" id="3.40.50.720">
    <property type="entry name" value="NAD(P)-binding Rossmann-like Domain"/>
    <property type="match status" value="1"/>
</dbReference>
<keyword evidence="2" id="KW-0560">Oxidoreductase</keyword>
<gene>
    <name evidence="4" type="ORF">SAMN05216206_0228</name>
</gene>
<dbReference type="CDD" id="cd05233">
    <property type="entry name" value="SDR_c"/>
    <property type="match status" value="1"/>
</dbReference>
<reference evidence="5" key="1">
    <citation type="submission" date="2016-10" db="EMBL/GenBank/DDBJ databases">
        <authorList>
            <person name="Varghese N."/>
            <person name="Submissions S."/>
        </authorList>
    </citation>
    <scope>NUCLEOTIDE SEQUENCE [LARGE SCALE GENOMIC DNA]</scope>
    <source>
        <strain evidence="5">LMG 24016</strain>
    </source>
</reference>
<keyword evidence="5" id="KW-1185">Reference proteome</keyword>
<protein>
    <submittedName>
        <fullName evidence="4">NADP-dependent 3-hydroxy acid dehydrogenase YdfG</fullName>
    </submittedName>
</protein>
<dbReference type="NCBIfam" id="NF004196">
    <property type="entry name" value="PRK05650.1"/>
    <property type="match status" value="1"/>
</dbReference>
<organism evidence="4 5">
    <name type="scientific">Pseudomonas guineae</name>
    <dbReference type="NCBI Taxonomy" id="425504"/>
    <lineage>
        <taxon>Bacteria</taxon>
        <taxon>Pseudomonadati</taxon>
        <taxon>Pseudomonadota</taxon>
        <taxon>Gammaproteobacteria</taxon>
        <taxon>Pseudomonadales</taxon>
        <taxon>Pseudomonadaceae</taxon>
        <taxon>Pseudomonas</taxon>
    </lineage>
</organism>
<dbReference type="PRINTS" id="PR00081">
    <property type="entry name" value="GDHRDH"/>
</dbReference>
<evidence type="ECO:0000256" key="2">
    <source>
        <dbReference type="ARBA" id="ARBA00023002"/>
    </source>
</evidence>
<dbReference type="Proteomes" id="UP000243606">
    <property type="component" value="Unassembled WGS sequence"/>
</dbReference>
<evidence type="ECO:0000256" key="1">
    <source>
        <dbReference type="ARBA" id="ARBA00006484"/>
    </source>
</evidence>
<dbReference type="InterPro" id="IPR036291">
    <property type="entry name" value="NAD(P)-bd_dom_sf"/>
</dbReference>
<comment type="similarity">
    <text evidence="1 3">Belongs to the short-chain dehydrogenases/reductases (SDR) family.</text>
</comment>
<dbReference type="EMBL" id="FOQL01000001">
    <property type="protein sequence ID" value="SFH77800.1"/>
    <property type="molecule type" value="Genomic_DNA"/>
</dbReference>
<dbReference type="InterPro" id="IPR002347">
    <property type="entry name" value="SDR_fam"/>
</dbReference>
<proteinExistence type="inferred from homology"/>
<sequence>MVCRLDNSPGYTGPINHSSKGSFPMQNRMMITGAGSGLGREIALRWAREGWQLALSDVNEPGLTETLQMVRDAGGDGFTQRCDVRDYSQLTAFAQACEEKLGGIDVIVNNAGVASGGFFSELSLEDWDWQIAINLMGVVKGCKAFLPLLEKSKGKIVNIASMAALMQGPAMSNYNVAKAGVVALSESLLIELKMHEVGVHVVCPSFFQTNLLDSFRGPTPAMKAQVGKLLESSPISAADIADYIYQEIDKGEFMILPHEQGRMAWALKKQNAQLLYDEMTKMADKMRAPRTK</sequence>
<evidence type="ECO:0000256" key="3">
    <source>
        <dbReference type="RuleBase" id="RU000363"/>
    </source>
</evidence>
<dbReference type="Pfam" id="PF00106">
    <property type="entry name" value="adh_short"/>
    <property type="match status" value="1"/>
</dbReference>
<dbReference type="GO" id="GO:0016616">
    <property type="term" value="F:oxidoreductase activity, acting on the CH-OH group of donors, NAD or NADP as acceptor"/>
    <property type="evidence" value="ECO:0007669"/>
    <property type="project" value="TreeGrafter"/>
</dbReference>
<name>A0A1I3CTH3_9PSED</name>
<dbReference type="PRINTS" id="PR00080">
    <property type="entry name" value="SDRFAMILY"/>
</dbReference>
<dbReference type="SUPFAM" id="SSF51735">
    <property type="entry name" value="NAD(P)-binding Rossmann-fold domains"/>
    <property type="match status" value="1"/>
</dbReference>
<dbReference type="STRING" id="425504.SAMN05216206_0228"/>
<dbReference type="PANTHER" id="PTHR24322">
    <property type="entry name" value="PKSB"/>
    <property type="match status" value="1"/>
</dbReference>
<evidence type="ECO:0000313" key="4">
    <source>
        <dbReference type="EMBL" id="SFH77800.1"/>
    </source>
</evidence>
<accession>A0A1I3CTH3</accession>
<dbReference type="AlphaFoldDB" id="A0A1I3CTH3"/>
<dbReference type="PANTHER" id="PTHR24322:SF736">
    <property type="entry name" value="RETINOL DEHYDROGENASE 10"/>
    <property type="match status" value="1"/>
</dbReference>